<dbReference type="STRING" id="945553.A0A0D2PJL8"/>
<dbReference type="PANTHER" id="PTHR11538:SF26">
    <property type="entry name" value="FERREDOXIN-FOLD ANTICODON-BINDING DOMAIN-CONTAINING PROTEIN 1"/>
    <property type="match status" value="1"/>
</dbReference>
<evidence type="ECO:0000313" key="3">
    <source>
        <dbReference type="EMBL" id="KJA28596.1"/>
    </source>
</evidence>
<keyword evidence="4" id="KW-1185">Reference proteome</keyword>
<dbReference type="PANTHER" id="PTHR11538">
    <property type="entry name" value="PHENYLALANYL-TRNA SYNTHETASE"/>
    <property type="match status" value="1"/>
</dbReference>
<sequence length="356" mass="39532">MGKTGKGTLKAALQSQQSRLKAKEKVAQAAQVAELRSRQKGGQPPGVKNGRPMGDVKGKKKDNLGLTRPPVIPFKLSDKILLIGEGNFSFARALIENAPSELRALPPSSITATAYDSEKECYEKYPESEEIVAFLRSKAVTVIFSVDGTHLEKHPALKGRKWDRIVWNFPHAGKGIADQDRNILANQLMILGFLKSAANMLQLGPAPITPVSKKKLKAKMDDDDDDDDAGIILHDGFPAATDLNDTEEELQFLSQPNDIRTRGTLLITLRNVVPYTQWDVPRLAKNPPPPTSGGRKALPNPQYVLQRSFKFHRDIWKGYEHRMTKGERAHGKGTTGEGGEDRTWEFYLKDKESEES</sequence>
<dbReference type="EMBL" id="KN817521">
    <property type="protein sequence ID" value="KJA28596.1"/>
    <property type="molecule type" value="Genomic_DNA"/>
</dbReference>
<protein>
    <recommendedName>
        <fullName evidence="2">25S rRNA (uridine-N(3))-methyltransferase BMT5-like domain-containing protein</fullName>
    </recommendedName>
</protein>
<dbReference type="OrthoDB" id="273345at2759"/>
<dbReference type="GO" id="GO:0070042">
    <property type="term" value="F:rRNA (uridine-N3-)-methyltransferase activity"/>
    <property type="evidence" value="ECO:0007669"/>
    <property type="project" value="InterPro"/>
</dbReference>
<dbReference type="InterPro" id="IPR019446">
    <property type="entry name" value="BMT5-like"/>
</dbReference>
<feature type="compositionally biased region" description="Basic and acidic residues" evidence="1">
    <location>
        <begin position="339"/>
        <end position="356"/>
    </location>
</feature>
<dbReference type="Proteomes" id="UP000054270">
    <property type="component" value="Unassembled WGS sequence"/>
</dbReference>
<reference evidence="4" key="1">
    <citation type="submission" date="2014-04" db="EMBL/GenBank/DDBJ databases">
        <title>Evolutionary Origins and Diversification of the Mycorrhizal Mutualists.</title>
        <authorList>
            <consortium name="DOE Joint Genome Institute"/>
            <consortium name="Mycorrhizal Genomics Consortium"/>
            <person name="Kohler A."/>
            <person name="Kuo A."/>
            <person name="Nagy L.G."/>
            <person name="Floudas D."/>
            <person name="Copeland A."/>
            <person name="Barry K.W."/>
            <person name="Cichocki N."/>
            <person name="Veneault-Fourrey C."/>
            <person name="LaButti K."/>
            <person name="Lindquist E.A."/>
            <person name="Lipzen A."/>
            <person name="Lundell T."/>
            <person name="Morin E."/>
            <person name="Murat C."/>
            <person name="Riley R."/>
            <person name="Ohm R."/>
            <person name="Sun H."/>
            <person name="Tunlid A."/>
            <person name="Henrissat B."/>
            <person name="Grigoriev I.V."/>
            <person name="Hibbett D.S."/>
            <person name="Martin F."/>
        </authorList>
    </citation>
    <scope>NUCLEOTIDE SEQUENCE [LARGE SCALE GENOMIC DNA]</scope>
    <source>
        <strain evidence="4">FD-334 SS-4</strain>
    </source>
</reference>
<feature type="region of interest" description="Disordered" evidence="1">
    <location>
        <begin position="1"/>
        <end position="64"/>
    </location>
</feature>
<dbReference type="GO" id="GO:0005737">
    <property type="term" value="C:cytoplasm"/>
    <property type="evidence" value="ECO:0007669"/>
    <property type="project" value="TreeGrafter"/>
</dbReference>
<feature type="region of interest" description="Disordered" evidence="1">
    <location>
        <begin position="281"/>
        <end position="301"/>
    </location>
</feature>
<dbReference type="Pfam" id="PF10354">
    <property type="entry name" value="BMT5-like"/>
    <property type="match status" value="1"/>
</dbReference>
<proteinExistence type="predicted"/>
<dbReference type="OMA" id="YPGYKHA"/>
<feature type="region of interest" description="Disordered" evidence="1">
    <location>
        <begin position="327"/>
        <end position="356"/>
    </location>
</feature>
<dbReference type="AlphaFoldDB" id="A0A0D2PJL8"/>
<feature type="domain" description="25S rRNA (uridine-N(3))-methyltransferase BMT5-like" evidence="2">
    <location>
        <begin position="81"/>
        <end position="322"/>
    </location>
</feature>
<evidence type="ECO:0000256" key="1">
    <source>
        <dbReference type="SAM" id="MobiDB-lite"/>
    </source>
</evidence>
<accession>A0A0D2PJL8</accession>
<evidence type="ECO:0000313" key="4">
    <source>
        <dbReference type="Proteomes" id="UP000054270"/>
    </source>
</evidence>
<evidence type="ECO:0000259" key="2">
    <source>
        <dbReference type="Pfam" id="PF10354"/>
    </source>
</evidence>
<name>A0A0D2PJL8_HYPSF</name>
<dbReference type="GO" id="GO:0070475">
    <property type="term" value="P:rRNA base methylation"/>
    <property type="evidence" value="ECO:0007669"/>
    <property type="project" value="InterPro"/>
</dbReference>
<gene>
    <name evidence="3" type="ORF">HYPSUDRAFT_34035</name>
</gene>
<organism evidence="3 4">
    <name type="scientific">Hypholoma sublateritium (strain FD-334 SS-4)</name>
    <dbReference type="NCBI Taxonomy" id="945553"/>
    <lineage>
        <taxon>Eukaryota</taxon>
        <taxon>Fungi</taxon>
        <taxon>Dikarya</taxon>
        <taxon>Basidiomycota</taxon>
        <taxon>Agaricomycotina</taxon>
        <taxon>Agaricomycetes</taxon>
        <taxon>Agaricomycetidae</taxon>
        <taxon>Agaricales</taxon>
        <taxon>Agaricineae</taxon>
        <taxon>Strophariaceae</taxon>
        <taxon>Hypholoma</taxon>
    </lineage>
</organism>
<feature type="compositionally biased region" description="Basic and acidic residues" evidence="1">
    <location>
        <begin position="54"/>
        <end position="63"/>
    </location>
</feature>